<dbReference type="CDD" id="cd14733">
    <property type="entry name" value="BACK"/>
    <property type="match status" value="1"/>
</dbReference>
<dbReference type="Pfam" id="PF00651">
    <property type="entry name" value="BTB"/>
    <property type="match status" value="1"/>
</dbReference>
<dbReference type="SUPFAM" id="SSF117281">
    <property type="entry name" value="Kelch motif"/>
    <property type="match status" value="1"/>
</dbReference>
<dbReference type="Gene3D" id="2.120.10.80">
    <property type="entry name" value="Kelch-type beta propeller"/>
    <property type="match status" value="1"/>
</dbReference>
<comment type="caution">
    <text evidence="6">The sequence shown here is derived from an EMBL/GenBank/DDBJ whole genome shotgun (WGS) entry which is preliminary data.</text>
</comment>
<evidence type="ECO:0000313" key="7">
    <source>
        <dbReference type="Proteomes" id="UP000566819"/>
    </source>
</evidence>
<feature type="domain" description="Peptidase A1" evidence="5">
    <location>
        <begin position="752"/>
        <end position="1125"/>
    </location>
</feature>
<dbReference type="AlphaFoldDB" id="A0A8H4RG70"/>
<name>A0A8H4RG70_9HELO</name>
<protein>
    <recommendedName>
        <fullName evidence="8">BTB domain-containing protein</fullName>
    </recommendedName>
</protein>
<dbReference type="Pfam" id="PF24681">
    <property type="entry name" value="Kelch_KLHDC2_KLHL20_DRC7"/>
    <property type="match status" value="1"/>
</dbReference>
<organism evidence="6 7">
    <name type="scientific">Cudoniella acicularis</name>
    <dbReference type="NCBI Taxonomy" id="354080"/>
    <lineage>
        <taxon>Eukaryota</taxon>
        <taxon>Fungi</taxon>
        <taxon>Dikarya</taxon>
        <taxon>Ascomycota</taxon>
        <taxon>Pezizomycotina</taxon>
        <taxon>Leotiomycetes</taxon>
        <taxon>Helotiales</taxon>
        <taxon>Tricladiaceae</taxon>
        <taxon>Cudoniella</taxon>
    </lineage>
</organism>
<feature type="domain" description="BTB" evidence="4">
    <location>
        <begin position="538"/>
        <end position="607"/>
    </location>
</feature>
<dbReference type="InterPro" id="IPR011333">
    <property type="entry name" value="SKP1/BTB/POZ_sf"/>
</dbReference>
<dbReference type="SMART" id="SM00225">
    <property type="entry name" value="BTB"/>
    <property type="match status" value="1"/>
</dbReference>
<evidence type="ECO:0000256" key="3">
    <source>
        <dbReference type="SAM" id="MobiDB-lite"/>
    </source>
</evidence>
<evidence type="ECO:0000259" key="5">
    <source>
        <dbReference type="PROSITE" id="PS51767"/>
    </source>
</evidence>
<dbReference type="InterPro" id="IPR000210">
    <property type="entry name" value="BTB/POZ_dom"/>
</dbReference>
<dbReference type="PANTHER" id="PTHR46093">
    <property type="entry name" value="ACYL-COA-BINDING DOMAIN-CONTAINING PROTEIN 5"/>
    <property type="match status" value="1"/>
</dbReference>
<evidence type="ECO:0000313" key="6">
    <source>
        <dbReference type="EMBL" id="KAF4629477.1"/>
    </source>
</evidence>
<dbReference type="Proteomes" id="UP000566819">
    <property type="component" value="Unassembled WGS sequence"/>
</dbReference>
<dbReference type="Gene3D" id="3.30.710.10">
    <property type="entry name" value="Potassium Channel Kv1.1, Chain A"/>
    <property type="match status" value="1"/>
</dbReference>
<gene>
    <name evidence="6" type="ORF">G7Y89_g8667</name>
</gene>
<feature type="compositionally biased region" description="Polar residues" evidence="3">
    <location>
        <begin position="30"/>
        <end position="52"/>
    </location>
</feature>
<sequence length="1150" mass="124919">MAQPSTPSAVPHSIFGSGSGSGSGAPSSSNQLSTAPVMTPSSATSSNNTFLMPNSPVKGRHISDGHGYRPLVTRTLGQRPACLVNASVTYCGNNQIYAFGGFDQYTDEVYNHVLRLDMVSHQWSLVDNYGDIPGVRMGHTATLYQGDKLLIFGGENEHRTYLSDLIIFDLKTAHWTQPSVSGPIPKGRARHAAVLHDDKLFIVGGITGHNNYVLDDICYLDLKTFTWSRAWRFVGRFDHSAYLWGDRVWVFGGLSEDMDKIGDIWWLDLKGSPAFDSPPPFGSLDRQTALSRMGGSSRSSYAMPPPPAVGSSGYAANSSSAQVNPPSFQLTSSPPVAPGAISSLKFVSGPNIPAQGSGMHFHVYTSGTLLDFVTPAATITPQECSLSSLELDSLRWQKLAEGRDIFRQGYRWHYCTMNEDGTKAWLLGCPTDPQATDLGPGGFEEYLSDIMEIDLRRYGLLGNNLAPEPRAETSRMPSADRNLMPTSKGLGADLSRLFDQPPESGSGTDFTITALKDGEWDDDELLSSSMMRTDEQTQQTWLAADATTSPPIHVHKLILQARWPHFARLYNAQMAEFHTKRMHIASPYTVVKAFLYYLYTDSIHPKDCGDLNDVAGLLVLSDMYNIPNLRLLCVNRLSKELDVDHACIIWHCAGIANEEWLRRCAANFCLLHWGRVVRTQGFLKLPRHALVELSQEIDMEGRVVGGDELEYVGGLGGARFGFGGATRKASISSNQTQPLGSEADENEEMEIYFMDCTVETPPQNISLAVDVGSADSIIPNNSLRDMTGGVGGSWENGPLFVPSLSSTFKGGIRNVTLDNLTVLGVSAEEAASTTLNVTYSSDDVTIAGNSFLSMPFISSTRVSANGTTVERSELSNTVGFGLVNNEVDSFSQLDVLDLTYPTFLQQMVAKGPIGSNTYSVVSRQSLKPTREALNGDHPTSLQTSVETCQNASDAEFYLSTGLFHKTQLTVLIGSLSVTNTDIQESSPISSDDSPGTIALSEGPFNCLPLSTAKAIWDIIGAEYNHSETDFNLYYNMPTVPCSYLTNTSTIDLLFAGTPGLKLPIPMSDLTMRNGTGPNGGEGPDASTCLLNVMVQMPNLPNTLSAQAAANLYTVYDIENNVISVALTDFNSKEDDIVRAGAMAHRTLKRN</sequence>
<dbReference type="InterPro" id="IPR015915">
    <property type="entry name" value="Kelch-typ_b-propeller"/>
</dbReference>
<evidence type="ECO:0000259" key="4">
    <source>
        <dbReference type="PROSITE" id="PS50097"/>
    </source>
</evidence>
<evidence type="ECO:0000256" key="2">
    <source>
        <dbReference type="ARBA" id="ARBA00022737"/>
    </source>
</evidence>
<dbReference type="InterPro" id="IPR006652">
    <property type="entry name" value="Kelch_1"/>
</dbReference>
<keyword evidence="2" id="KW-0677">Repeat</keyword>
<dbReference type="PROSITE" id="PS51767">
    <property type="entry name" value="PEPTIDASE_A1"/>
    <property type="match status" value="1"/>
</dbReference>
<dbReference type="Gene3D" id="2.40.70.10">
    <property type="entry name" value="Acid Proteases"/>
    <property type="match status" value="2"/>
</dbReference>
<keyword evidence="7" id="KW-1185">Reference proteome</keyword>
<evidence type="ECO:0000256" key="1">
    <source>
        <dbReference type="ARBA" id="ARBA00022441"/>
    </source>
</evidence>
<keyword evidence="1" id="KW-0880">Kelch repeat</keyword>
<dbReference type="OrthoDB" id="432528at2759"/>
<dbReference type="SMART" id="SM00612">
    <property type="entry name" value="Kelch"/>
    <property type="match status" value="2"/>
</dbReference>
<dbReference type="SUPFAM" id="SSF50630">
    <property type="entry name" value="Acid proteases"/>
    <property type="match status" value="1"/>
</dbReference>
<dbReference type="Pfam" id="PF00026">
    <property type="entry name" value="Asp"/>
    <property type="match status" value="1"/>
</dbReference>
<dbReference type="InterPro" id="IPR033121">
    <property type="entry name" value="PEPTIDASE_A1"/>
</dbReference>
<evidence type="ECO:0008006" key="8">
    <source>
        <dbReference type="Google" id="ProtNLM"/>
    </source>
</evidence>
<dbReference type="InterPro" id="IPR021109">
    <property type="entry name" value="Peptidase_aspartic_dom_sf"/>
</dbReference>
<dbReference type="PANTHER" id="PTHR46093:SF18">
    <property type="entry name" value="FIBRONECTIN TYPE-III DOMAIN-CONTAINING PROTEIN"/>
    <property type="match status" value="1"/>
</dbReference>
<reference evidence="6 7" key="1">
    <citation type="submission" date="2020-03" db="EMBL/GenBank/DDBJ databases">
        <title>Draft Genome Sequence of Cudoniella acicularis.</title>
        <authorList>
            <person name="Buettner E."/>
            <person name="Kellner H."/>
        </authorList>
    </citation>
    <scope>NUCLEOTIDE SEQUENCE [LARGE SCALE GENOMIC DNA]</scope>
    <source>
        <strain evidence="6 7">DSM 108380</strain>
    </source>
</reference>
<feature type="region of interest" description="Disordered" evidence="3">
    <location>
        <begin position="1"/>
        <end position="56"/>
    </location>
</feature>
<dbReference type="SUPFAM" id="SSF54695">
    <property type="entry name" value="POZ domain"/>
    <property type="match status" value="1"/>
</dbReference>
<dbReference type="PROSITE" id="PS50097">
    <property type="entry name" value="BTB"/>
    <property type="match status" value="1"/>
</dbReference>
<proteinExistence type="predicted"/>
<dbReference type="EMBL" id="JAAMPI010000672">
    <property type="protein sequence ID" value="KAF4629477.1"/>
    <property type="molecule type" value="Genomic_DNA"/>
</dbReference>
<accession>A0A8H4RG70</accession>